<dbReference type="GO" id="GO:0008483">
    <property type="term" value="F:transaminase activity"/>
    <property type="evidence" value="ECO:0007669"/>
    <property type="project" value="InterPro"/>
</dbReference>
<dbReference type="GO" id="GO:0030170">
    <property type="term" value="F:pyridoxal phosphate binding"/>
    <property type="evidence" value="ECO:0007669"/>
    <property type="project" value="InterPro"/>
</dbReference>
<dbReference type="EMBL" id="VSSQ01109736">
    <property type="protein sequence ID" value="MPN47889.1"/>
    <property type="molecule type" value="Genomic_DNA"/>
</dbReference>
<dbReference type="PANTHER" id="PTHR43713:SF3">
    <property type="entry name" value="GLUTAMATE-1-SEMIALDEHYDE 2,1-AMINOMUTASE 1, CHLOROPLASTIC-RELATED"/>
    <property type="match status" value="1"/>
</dbReference>
<name>A0A645IBQ2_9ZZZZ</name>
<protein>
    <submittedName>
        <fullName evidence="2">Glutamate-1-semialdehyde 2,1-aminomutase</fullName>
        <ecNumber evidence="2">5.4.3.8</ecNumber>
    </submittedName>
</protein>
<dbReference type="InterPro" id="IPR015424">
    <property type="entry name" value="PyrdxlP-dep_Trfase"/>
</dbReference>
<reference evidence="2" key="1">
    <citation type="submission" date="2019-08" db="EMBL/GenBank/DDBJ databases">
        <authorList>
            <person name="Kucharzyk K."/>
            <person name="Murdoch R.W."/>
            <person name="Higgins S."/>
            <person name="Loffler F."/>
        </authorList>
    </citation>
    <scope>NUCLEOTIDE SEQUENCE</scope>
</reference>
<keyword evidence="2" id="KW-0413">Isomerase</keyword>
<dbReference type="PANTHER" id="PTHR43713">
    <property type="entry name" value="GLUTAMATE-1-SEMIALDEHYDE 2,1-AMINOMUTASE"/>
    <property type="match status" value="1"/>
</dbReference>
<dbReference type="EC" id="5.4.3.8" evidence="2"/>
<organism evidence="2">
    <name type="scientific">bioreactor metagenome</name>
    <dbReference type="NCBI Taxonomy" id="1076179"/>
    <lineage>
        <taxon>unclassified sequences</taxon>
        <taxon>metagenomes</taxon>
        <taxon>ecological metagenomes</taxon>
    </lineage>
</organism>
<dbReference type="AlphaFoldDB" id="A0A645IBQ2"/>
<evidence type="ECO:0000256" key="1">
    <source>
        <dbReference type="ARBA" id="ARBA00001933"/>
    </source>
</evidence>
<comment type="cofactor">
    <cofactor evidence="1">
        <name>pyridoxal 5'-phosphate</name>
        <dbReference type="ChEBI" id="CHEBI:597326"/>
    </cofactor>
</comment>
<accession>A0A645IBQ2</accession>
<dbReference type="Gene3D" id="3.90.1150.10">
    <property type="entry name" value="Aspartate Aminotransferase, domain 1"/>
    <property type="match status" value="1"/>
</dbReference>
<dbReference type="InterPro" id="IPR015422">
    <property type="entry name" value="PyrdxlP-dep_Trfase_small"/>
</dbReference>
<dbReference type="SUPFAM" id="SSF53383">
    <property type="entry name" value="PLP-dependent transferases"/>
    <property type="match status" value="1"/>
</dbReference>
<sequence>MDHIAPAGPVYQAGTLSGNPLAMTAGITTLKLISSEQDFYQKLTAKVQVLSSGIKAQAEKHGLTLQYHSLGSMMCIFFSEEPVYDYESAKKSDIGAFNTYFHAMLEQGIYLAPSQFEAGFMSAAHSDADIAATIAASDNAFAKVAEYYSRK</sequence>
<evidence type="ECO:0000313" key="2">
    <source>
        <dbReference type="EMBL" id="MPN47889.1"/>
    </source>
</evidence>
<comment type="caution">
    <text evidence="2">The sequence shown here is derived from an EMBL/GenBank/DDBJ whole genome shotgun (WGS) entry which is preliminary data.</text>
</comment>
<dbReference type="GO" id="GO:0042286">
    <property type="term" value="F:glutamate-1-semialdehyde 2,1-aminomutase activity"/>
    <property type="evidence" value="ECO:0007669"/>
    <property type="project" value="UniProtKB-EC"/>
</dbReference>
<dbReference type="InterPro" id="IPR005814">
    <property type="entry name" value="Aminotrans_3"/>
</dbReference>
<dbReference type="Pfam" id="PF00202">
    <property type="entry name" value="Aminotran_3"/>
    <property type="match status" value="1"/>
</dbReference>
<proteinExistence type="predicted"/>
<gene>
    <name evidence="2" type="primary">hemL_27</name>
    <name evidence="2" type="ORF">SDC9_195493</name>
</gene>